<dbReference type="GO" id="GO:0006355">
    <property type="term" value="P:regulation of DNA-templated transcription"/>
    <property type="evidence" value="ECO:0007669"/>
    <property type="project" value="InterPro"/>
</dbReference>
<reference evidence="6 7" key="1">
    <citation type="submission" date="2019-07" db="EMBL/GenBank/DDBJ databases">
        <title>New species of Amycolatopsis and Streptomyces.</title>
        <authorList>
            <person name="Duangmal K."/>
            <person name="Teo W.F.A."/>
            <person name="Lipun K."/>
        </authorList>
    </citation>
    <scope>NUCLEOTIDE SEQUENCE [LARGE SCALE GENOMIC DNA]</scope>
    <source>
        <strain evidence="6 7">JCM 30562</strain>
    </source>
</reference>
<keyword evidence="2" id="KW-0238">DNA-binding</keyword>
<dbReference type="PROSITE" id="PS50043">
    <property type="entry name" value="HTH_LUXR_2"/>
    <property type="match status" value="1"/>
</dbReference>
<dbReference type="Proteomes" id="UP000318578">
    <property type="component" value="Unassembled WGS sequence"/>
</dbReference>
<evidence type="ECO:0000256" key="3">
    <source>
        <dbReference type="ARBA" id="ARBA00023163"/>
    </source>
</evidence>
<evidence type="ECO:0000256" key="2">
    <source>
        <dbReference type="ARBA" id="ARBA00023125"/>
    </source>
</evidence>
<feature type="domain" description="HTH luxR-type" evidence="5">
    <location>
        <begin position="316"/>
        <end position="381"/>
    </location>
</feature>
<evidence type="ECO:0000256" key="1">
    <source>
        <dbReference type="ARBA" id="ARBA00023015"/>
    </source>
</evidence>
<dbReference type="Gene3D" id="1.10.10.10">
    <property type="entry name" value="Winged helix-like DNA-binding domain superfamily/Winged helix DNA-binding domain"/>
    <property type="match status" value="1"/>
</dbReference>
<dbReference type="GO" id="GO:0003677">
    <property type="term" value="F:DNA binding"/>
    <property type="evidence" value="ECO:0007669"/>
    <property type="project" value="UniProtKB-KW"/>
</dbReference>
<keyword evidence="1" id="KW-0805">Transcription regulation</keyword>
<sequence length="383" mass="42365">MDTMAQRTTRRDNGSWFGESLPRQDVLDTIERAKQLLSPEALPESGDIRDSSAASVALDSAWQAARRALDRGDVRAGSPELIRLLTQIRRDRKVLHDLEVRQRSKSMRVAWEALGRFRGISTVEALVDLCPKVMAALGFDRTMISTIHDEVWTPRAAYFAGDPAWAREIVRSGRENPQSLTTAVPEHRLLRREKCILVSDPRNNETMYKALVQPSVSRAYVAAAVRRDGQVAAFLHADCYFRDRVVDEFDLDVLGLFADGFGYILERAVLLERADSIRAEVGKLTAGAAAAIDAFIAQDADVGEMLCPDDRSAARTGPEGTELTRREIEVLQHMAAGRSNGSIAETLVISPATVKSHVKHILRKLGAANRAEAVSCWFNGFVQ</sequence>
<keyword evidence="3" id="KW-0804">Transcription</keyword>
<evidence type="ECO:0000313" key="6">
    <source>
        <dbReference type="EMBL" id="TVT15849.1"/>
    </source>
</evidence>
<dbReference type="OrthoDB" id="161302at2"/>
<dbReference type="SMART" id="SM00421">
    <property type="entry name" value="HTH_LUXR"/>
    <property type="match status" value="1"/>
</dbReference>
<gene>
    <name evidence="6" type="ORF">FNH06_35630</name>
</gene>
<evidence type="ECO:0000259" key="5">
    <source>
        <dbReference type="PROSITE" id="PS50043"/>
    </source>
</evidence>
<dbReference type="PANTHER" id="PTHR44688:SF16">
    <property type="entry name" value="DNA-BINDING TRANSCRIPTIONAL ACTIVATOR DEVR_DOSR"/>
    <property type="match status" value="1"/>
</dbReference>
<evidence type="ECO:0000313" key="7">
    <source>
        <dbReference type="Proteomes" id="UP000318578"/>
    </source>
</evidence>
<name>A0A557ZV03_9PSEU</name>
<proteinExistence type="predicted"/>
<dbReference type="Gene3D" id="3.30.450.40">
    <property type="match status" value="1"/>
</dbReference>
<dbReference type="InterPro" id="IPR016032">
    <property type="entry name" value="Sig_transdc_resp-reg_C-effctor"/>
</dbReference>
<organism evidence="6 7">
    <name type="scientific">Amycolatopsis acidiphila</name>
    <dbReference type="NCBI Taxonomy" id="715473"/>
    <lineage>
        <taxon>Bacteria</taxon>
        <taxon>Bacillati</taxon>
        <taxon>Actinomycetota</taxon>
        <taxon>Actinomycetes</taxon>
        <taxon>Pseudonocardiales</taxon>
        <taxon>Pseudonocardiaceae</taxon>
        <taxon>Amycolatopsis</taxon>
    </lineage>
</organism>
<comment type="caution">
    <text evidence="6">The sequence shown here is derived from an EMBL/GenBank/DDBJ whole genome shotgun (WGS) entry which is preliminary data.</text>
</comment>
<keyword evidence="7" id="KW-1185">Reference proteome</keyword>
<dbReference type="InterPro" id="IPR036388">
    <property type="entry name" value="WH-like_DNA-bd_sf"/>
</dbReference>
<dbReference type="InterPro" id="IPR029016">
    <property type="entry name" value="GAF-like_dom_sf"/>
</dbReference>
<accession>A0A557ZV03</accession>
<dbReference type="InterPro" id="IPR000792">
    <property type="entry name" value="Tscrpt_reg_LuxR_C"/>
</dbReference>
<dbReference type="PROSITE" id="PS00622">
    <property type="entry name" value="HTH_LUXR_1"/>
    <property type="match status" value="1"/>
</dbReference>
<dbReference type="SUPFAM" id="SSF46894">
    <property type="entry name" value="C-terminal effector domain of the bipartite response regulators"/>
    <property type="match status" value="1"/>
</dbReference>
<dbReference type="PANTHER" id="PTHR44688">
    <property type="entry name" value="DNA-BINDING TRANSCRIPTIONAL ACTIVATOR DEVR_DOSR"/>
    <property type="match status" value="1"/>
</dbReference>
<feature type="region of interest" description="Disordered" evidence="4">
    <location>
        <begin position="1"/>
        <end position="20"/>
    </location>
</feature>
<dbReference type="Pfam" id="PF00196">
    <property type="entry name" value="GerE"/>
    <property type="match status" value="1"/>
</dbReference>
<dbReference type="PRINTS" id="PR00038">
    <property type="entry name" value="HTHLUXR"/>
</dbReference>
<evidence type="ECO:0000256" key="4">
    <source>
        <dbReference type="SAM" id="MobiDB-lite"/>
    </source>
</evidence>
<dbReference type="EMBL" id="VJZA01000111">
    <property type="protein sequence ID" value="TVT15849.1"/>
    <property type="molecule type" value="Genomic_DNA"/>
</dbReference>
<dbReference type="AlphaFoldDB" id="A0A557ZV03"/>
<dbReference type="CDD" id="cd06170">
    <property type="entry name" value="LuxR_C_like"/>
    <property type="match status" value="1"/>
</dbReference>
<protein>
    <submittedName>
        <fullName evidence="6">Helix-turn-helix transcriptional regulator</fullName>
    </submittedName>
</protein>
<dbReference type="SUPFAM" id="SSF55781">
    <property type="entry name" value="GAF domain-like"/>
    <property type="match status" value="1"/>
</dbReference>